<dbReference type="GO" id="GO:0006508">
    <property type="term" value="P:proteolysis"/>
    <property type="evidence" value="ECO:0007669"/>
    <property type="project" value="UniProtKB-KW"/>
</dbReference>
<evidence type="ECO:0000256" key="8">
    <source>
        <dbReference type="ARBA" id="ARBA00023136"/>
    </source>
</evidence>
<feature type="transmembrane region" description="Helical" evidence="9">
    <location>
        <begin position="111"/>
        <end position="129"/>
    </location>
</feature>
<dbReference type="KEGG" id="sphj:BSL82_12570"/>
<comment type="catalytic activity">
    <reaction evidence="9 10">
        <text>Release of signal peptides from bacterial membrane prolipoproteins. Hydrolyzes -Xaa-Yaa-Zaa-|-(S,diacylglyceryl)Cys-, in which Xaa is hydrophobic (preferably Leu), and Yaa (Ala or Ser) and Zaa (Gly or Ala) have small, neutral side chains.</text>
        <dbReference type="EC" id="3.4.23.36"/>
    </reaction>
</comment>
<feature type="active site" evidence="9">
    <location>
        <position position="155"/>
    </location>
</feature>
<feature type="transmembrane region" description="Helical" evidence="9">
    <location>
        <begin position="149"/>
        <end position="171"/>
    </location>
</feature>
<gene>
    <name evidence="9" type="primary">lspA</name>
    <name evidence="12" type="ORF">BSL82_12570</name>
</gene>
<dbReference type="EMBL" id="CP018221">
    <property type="protein sequence ID" value="API61133.1"/>
    <property type="molecule type" value="Genomic_DNA"/>
</dbReference>
<keyword evidence="5 9" id="KW-0064">Aspartyl protease</keyword>
<reference evidence="13" key="1">
    <citation type="submission" date="2016-11" db="EMBL/GenBank/DDBJ databases">
        <title>Complete Genome Sequence of alachlor-degrading Sphingomonas sp. strain JJ-A5.</title>
        <authorList>
            <person name="Lee H."/>
            <person name="Ka J.-O."/>
        </authorList>
    </citation>
    <scope>NUCLEOTIDE SEQUENCE [LARGE SCALE GENOMIC DNA]</scope>
    <source>
        <strain evidence="13">JJ-A5</strain>
    </source>
</reference>
<evidence type="ECO:0000256" key="3">
    <source>
        <dbReference type="ARBA" id="ARBA00022670"/>
    </source>
</evidence>
<evidence type="ECO:0000256" key="11">
    <source>
        <dbReference type="RuleBase" id="RU004181"/>
    </source>
</evidence>
<dbReference type="HAMAP" id="MF_00161">
    <property type="entry name" value="LspA"/>
    <property type="match status" value="1"/>
</dbReference>
<dbReference type="Pfam" id="PF01252">
    <property type="entry name" value="Peptidase_A8"/>
    <property type="match status" value="1"/>
</dbReference>
<evidence type="ECO:0000256" key="9">
    <source>
        <dbReference type="HAMAP-Rule" id="MF_00161"/>
    </source>
</evidence>
<comment type="pathway">
    <text evidence="9">Protein modification; lipoprotein biosynthesis (signal peptide cleavage).</text>
</comment>
<protein>
    <recommendedName>
        <fullName evidence="9">Lipoprotein signal peptidase</fullName>
        <ecNumber evidence="9">3.4.23.36</ecNumber>
    </recommendedName>
    <alternativeName>
        <fullName evidence="9">Prolipoprotein signal peptidase</fullName>
    </alternativeName>
    <alternativeName>
        <fullName evidence="9">Signal peptidase II</fullName>
        <shortName evidence="9">SPase II</shortName>
    </alternativeName>
</protein>
<evidence type="ECO:0000256" key="2">
    <source>
        <dbReference type="ARBA" id="ARBA00022475"/>
    </source>
</evidence>
<evidence type="ECO:0000256" key="10">
    <source>
        <dbReference type="RuleBase" id="RU000594"/>
    </source>
</evidence>
<dbReference type="InterPro" id="IPR001872">
    <property type="entry name" value="Peptidase_A8"/>
</dbReference>
<comment type="function">
    <text evidence="9 10">This protein specifically catalyzes the removal of signal peptides from prolipoproteins.</text>
</comment>
<accession>A0A1L3ZZT2</accession>
<organism evidence="12 13">
    <name type="scientific">Tardibacter chloracetimidivorans</name>
    <dbReference type="NCBI Taxonomy" id="1921510"/>
    <lineage>
        <taxon>Bacteria</taxon>
        <taxon>Pseudomonadati</taxon>
        <taxon>Pseudomonadota</taxon>
        <taxon>Alphaproteobacteria</taxon>
        <taxon>Sphingomonadales</taxon>
        <taxon>Sphingomonadaceae</taxon>
        <taxon>Tardibacter</taxon>
    </lineage>
</organism>
<dbReference type="NCBIfam" id="TIGR00077">
    <property type="entry name" value="lspA"/>
    <property type="match status" value="1"/>
</dbReference>
<dbReference type="PANTHER" id="PTHR33695:SF1">
    <property type="entry name" value="LIPOPROTEIN SIGNAL PEPTIDASE"/>
    <property type="match status" value="1"/>
</dbReference>
<dbReference type="UniPathway" id="UPA00665"/>
<evidence type="ECO:0000256" key="5">
    <source>
        <dbReference type="ARBA" id="ARBA00022750"/>
    </source>
</evidence>
<comment type="similarity">
    <text evidence="1 9 11">Belongs to the peptidase A8 family.</text>
</comment>
<evidence type="ECO:0000256" key="6">
    <source>
        <dbReference type="ARBA" id="ARBA00022801"/>
    </source>
</evidence>
<dbReference type="PROSITE" id="PS00855">
    <property type="entry name" value="SPASE_II"/>
    <property type="match status" value="1"/>
</dbReference>
<evidence type="ECO:0000256" key="1">
    <source>
        <dbReference type="ARBA" id="ARBA00006139"/>
    </source>
</evidence>
<dbReference type="PRINTS" id="PR00781">
    <property type="entry name" value="LIPOSIGPTASE"/>
</dbReference>
<feature type="active site" evidence="9">
    <location>
        <position position="136"/>
    </location>
</feature>
<sequence>MPPPSGQADEQARPFATDRPHRVFGLSFALFVFAADQALKWFIIGPLNLRAVGNIHLLPIFDLTWTENRGVSMGFLTAGSDMERWLLVGFTATIATVVAVWLWRERRMGDTLALGLVLGGALGNITDRVRFGYVVDFLDLHFGEWRPFLVFNLADAAISIGVVILLLRALFSRSDRRPDGEFY</sequence>
<evidence type="ECO:0000313" key="13">
    <source>
        <dbReference type="Proteomes" id="UP000182063"/>
    </source>
</evidence>
<dbReference type="Proteomes" id="UP000182063">
    <property type="component" value="Chromosome"/>
</dbReference>
<keyword evidence="6 9" id="KW-0378">Hydrolase</keyword>
<keyword evidence="8 9" id="KW-0472">Membrane</keyword>
<dbReference type="GO" id="GO:0005886">
    <property type="term" value="C:plasma membrane"/>
    <property type="evidence" value="ECO:0007669"/>
    <property type="project" value="UniProtKB-SubCell"/>
</dbReference>
<evidence type="ECO:0000256" key="7">
    <source>
        <dbReference type="ARBA" id="ARBA00022989"/>
    </source>
</evidence>
<proteinExistence type="inferred from homology"/>
<dbReference type="AlphaFoldDB" id="A0A1L3ZZT2"/>
<name>A0A1L3ZZT2_9SPHN</name>
<keyword evidence="3 9" id="KW-0645">Protease</keyword>
<evidence type="ECO:0000313" key="12">
    <source>
        <dbReference type="EMBL" id="API61133.1"/>
    </source>
</evidence>
<comment type="subcellular location">
    <subcellularLocation>
        <location evidence="9">Cell membrane</location>
        <topology evidence="9">Multi-pass membrane protein</topology>
    </subcellularLocation>
</comment>
<keyword evidence="13" id="KW-1185">Reference proteome</keyword>
<dbReference type="GO" id="GO:0004190">
    <property type="term" value="F:aspartic-type endopeptidase activity"/>
    <property type="evidence" value="ECO:0007669"/>
    <property type="project" value="UniProtKB-UniRule"/>
</dbReference>
<keyword evidence="4 9" id="KW-0812">Transmembrane</keyword>
<feature type="transmembrane region" description="Helical" evidence="9">
    <location>
        <begin position="85"/>
        <end position="104"/>
    </location>
</feature>
<dbReference type="EC" id="3.4.23.36" evidence="9"/>
<dbReference type="STRING" id="1921510.BSL82_12570"/>
<dbReference type="PANTHER" id="PTHR33695">
    <property type="entry name" value="LIPOPROTEIN SIGNAL PEPTIDASE"/>
    <property type="match status" value="1"/>
</dbReference>
<evidence type="ECO:0000256" key="4">
    <source>
        <dbReference type="ARBA" id="ARBA00022692"/>
    </source>
</evidence>
<keyword evidence="7 9" id="KW-1133">Transmembrane helix</keyword>
<keyword evidence="2 9" id="KW-1003">Cell membrane</keyword>
<feature type="transmembrane region" description="Helical" evidence="9">
    <location>
        <begin position="23"/>
        <end position="44"/>
    </location>
</feature>